<feature type="transmembrane region" description="Helical" evidence="8">
    <location>
        <begin position="216"/>
        <end position="239"/>
    </location>
</feature>
<feature type="transmembrane region" description="Helical" evidence="8">
    <location>
        <begin position="12"/>
        <end position="30"/>
    </location>
</feature>
<evidence type="ECO:0000256" key="3">
    <source>
        <dbReference type="ARBA" id="ARBA00022448"/>
    </source>
</evidence>
<keyword evidence="5 8" id="KW-0812">Transmembrane</keyword>
<proteinExistence type="inferred from homology"/>
<evidence type="ECO:0000256" key="8">
    <source>
        <dbReference type="SAM" id="Phobius"/>
    </source>
</evidence>
<evidence type="ECO:0000256" key="7">
    <source>
        <dbReference type="ARBA" id="ARBA00023136"/>
    </source>
</evidence>
<feature type="transmembrane region" description="Helical" evidence="8">
    <location>
        <begin position="185"/>
        <end position="204"/>
    </location>
</feature>
<evidence type="ECO:0000256" key="5">
    <source>
        <dbReference type="ARBA" id="ARBA00022692"/>
    </source>
</evidence>
<dbReference type="RefSeq" id="WP_171689717.1">
    <property type="nucleotide sequence ID" value="NZ_WHOC01000062.1"/>
</dbReference>
<dbReference type="NCBIfam" id="TIGR00912">
    <property type="entry name" value="2A0309"/>
    <property type="match status" value="1"/>
</dbReference>
<keyword evidence="4" id="KW-0309">Germination</keyword>
<evidence type="ECO:0000256" key="2">
    <source>
        <dbReference type="ARBA" id="ARBA00007998"/>
    </source>
</evidence>
<feature type="transmembrane region" description="Helical" evidence="8">
    <location>
        <begin position="36"/>
        <end position="57"/>
    </location>
</feature>
<protein>
    <submittedName>
        <fullName evidence="9">GerAB/ArcD/ProY family transporter</fullName>
    </submittedName>
</protein>
<evidence type="ECO:0000313" key="9">
    <source>
        <dbReference type="EMBL" id="NOU86438.1"/>
    </source>
</evidence>
<evidence type="ECO:0000256" key="6">
    <source>
        <dbReference type="ARBA" id="ARBA00022989"/>
    </source>
</evidence>
<feature type="transmembrane region" description="Helical" evidence="8">
    <location>
        <begin position="77"/>
        <end position="97"/>
    </location>
</feature>
<feature type="transmembrane region" description="Helical" evidence="8">
    <location>
        <begin position="303"/>
        <end position="322"/>
    </location>
</feature>
<dbReference type="Proteomes" id="UP000658690">
    <property type="component" value="Unassembled WGS sequence"/>
</dbReference>
<name>A0ABX1Z3C9_9BACL</name>
<keyword evidence="10" id="KW-1185">Reference proteome</keyword>
<feature type="transmembrane region" description="Helical" evidence="8">
    <location>
        <begin position="143"/>
        <end position="165"/>
    </location>
</feature>
<dbReference type="EMBL" id="WHOC01000062">
    <property type="protein sequence ID" value="NOU86438.1"/>
    <property type="molecule type" value="Genomic_DNA"/>
</dbReference>
<dbReference type="InterPro" id="IPR004761">
    <property type="entry name" value="Spore_GerAB"/>
</dbReference>
<feature type="transmembrane region" description="Helical" evidence="8">
    <location>
        <begin position="109"/>
        <end position="131"/>
    </location>
</feature>
<feature type="transmembrane region" description="Helical" evidence="8">
    <location>
        <begin position="269"/>
        <end position="291"/>
    </location>
</feature>
<keyword evidence="7 8" id="KW-0472">Membrane</keyword>
<accession>A0ABX1Z3C9</accession>
<comment type="subcellular location">
    <subcellularLocation>
        <location evidence="1">Membrane</location>
        <topology evidence="1">Multi-pass membrane protein</topology>
    </subcellularLocation>
</comment>
<keyword evidence="6 8" id="KW-1133">Transmembrane helix</keyword>
<organism evidence="9 10">
    <name type="scientific">Paenibacillus germinis</name>
    <dbReference type="NCBI Taxonomy" id="2654979"/>
    <lineage>
        <taxon>Bacteria</taxon>
        <taxon>Bacillati</taxon>
        <taxon>Bacillota</taxon>
        <taxon>Bacilli</taxon>
        <taxon>Bacillales</taxon>
        <taxon>Paenibacillaceae</taxon>
        <taxon>Paenibacillus</taxon>
    </lineage>
</organism>
<evidence type="ECO:0000256" key="4">
    <source>
        <dbReference type="ARBA" id="ARBA00022544"/>
    </source>
</evidence>
<dbReference type="PRINTS" id="PR01414">
    <property type="entry name" value="CCMBBIOGNSIS"/>
</dbReference>
<dbReference type="PANTHER" id="PTHR34975">
    <property type="entry name" value="SPORE GERMINATION PROTEIN A2"/>
    <property type="match status" value="1"/>
</dbReference>
<reference evidence="9 10" key="1">
    <citation type="submission" date="2019-10" db="EMBL/GenBank/DDBJ databases">
        <title>Description of Paenibacillus choica sp. nov.</title>
        <authorList>
            <person name="Carlier A."/>
            <person name="Qi S."/>
        </authorList>
    </citation>
    <scope>NUCLEOTIDE SEQUENCE [LARGE SCALE GENOMIC DNA]</scope>
    <source>
        <strain evidence="9 10">LMG 31460</strain>
    </source>
</reference>
<feature type="transmembrane region" description="Helical" evidence="8">
    <location>
        <begin position="342"/>
        <end position="359"/>
    </location>
</feature>
<dbReference type="Pfam" id="PF03845">
    <property type="entry name" value="Spore_permease"/>
    <property type="match status" value="1"/>
</dbReference>
<comment type="caution">
    <text evidence="9">The sequence shown here is derived from an EMBL/GenBank/DDBJ whole genome shotgun (WGS) entry which is preliminary data.</text>
</comment>
<keyword evidence="3" id="KW-0813">Transport</keyword>
<sequence length="374" mass="41075">MNQEKIGIKQLFLMMLAFEIGSAVIFALGAEAKQDAWLAVLIGMVLGLILMSVFTKLSGYYPNDSLIQIIQKISGRYIGYPLSITYIIYFTSQAARISRDFSDLMLSTILVGTPEIFILASFVAVIIYTLRGGIEVFGRMAEMVVPGVLLISISTWIIVYASGVVDLKQLTPVLGTGIKTVWKESFPALTSLPFGELVVFTMIWPTLKDNAKLKKVGMTAVLTVGVLLSLNIVGMISVLGPQLYGMLNYPLLSTIRMASVADFLERIDAVVILLMVAGGFFKVGVYIYGAAVGTAHLFHLKSYHSVLIPIAAIIAPLGHVMTKTYAEHLAIGFKFNMTYVQLPLQFVIPSLLLVAAYFHQKSISYRDPKLRQSQ</sequence>
<gene>
    <name evidence="9" type="ORF">GC102_11740</name>
</gene>
<evidence type="ECO:0000256" key="1">
    <source>
        <dbReference type="ARBA" id="ARBA00004141"/>
    </source>
</evidence>
<comment type="similarity">
    <text evidence="2">Belongs to the amino acid-polyamine-organocation (APC) superfamily. Spore germination protein (SGP) (TC 2.A.3.9) family.</text>
</comment>
<evidence type="ECO:0000313" key="10">
    <source>
        <dbReference type="Proteomes" id="UP000658690"/>
    </source>
</evidence>
<dbReference type="PANTHER" id="PTHR34975:SF2">
    <property type="entry name" value="SPORE GERMINATION PROTEIN A2"/>
    <property type="match status" value="1"/>
</dbReference>